<dbReference type="Pfam" id="PF13478">
    <property type="entry name" value="XdhC_C"/>
    <property type="match status" value="1"/>
</dbReference>
<comment type="caution">
    <text evidence="2">The sequence shown here is derived from an EMBL/GenBank/DDBJ whole genome shotgun (WGS) entry which is preliminary data.</text>
</comment>
<dbReference type="InterPro" id="IPR052698">
    <property type="entry name" value="MoCofactor_Util/Proc"/>
</dbReference>
<dbReference type="InterPro" id="IPR027051">
    <property type="entry name" value="XdhC_Rossmann_dom"/>
</dbReference>
<dbReference type="AlphaFoldDB" id="I5C3U9"/>
<protein>
    <submittedName>
        <fullName evidence="2">Xanthine dehydrogenase</fullName>
    </submittedName>
</protein>
<name>I5C3U9_9BACT</name>
<dbReference type="PANTHER" id="PTHR30388">
    <property type="entry name" value="ALDEHYDE OXIDOREDUCTASE MOLYBDENUM COFACTOR ASSEMBLY PROTEIN"/>
    <property type="match status" value="1"/>
</dbReference>
<proteinExistence type="predicted"/>
<accession>I5C3U9</accession>
<feature type="domain" description="XdhC Rossmann" evidence="1">
    <location>
        <begin position="1"/>
        <end position="79"/>
    </location>
</feature>
<sequence>MSHNFTLEKKFLAGLPVQGYRYIGMLGPKKKFVKMLDALRADEVPEDVYQQAAAAYAPIGLQLGAEGPAEIALAVCAEILAVRKQMAPKHLKDIEGPIHKHVLG</sequence>
<reference evidence="2 3" key="1">
    <citation type="submission" date="2012-05" db="EMBL/GenBank/DDBJ databases">
        <title>Genome sequence of Nitritalea halalkaliphila LW7.</title>
        <authorList>
            <person name="Jangir P.K."/>
            <person name="Singh A."/>
            <person name="Shivaji S."/>
            <person name="Sharma R."/>
        </authorList>
    </citation>
    <scope>NUCLEOTIDE SEQUENCE [LARGE SCALE GENOMIC DNA]</scope>
    <source>
        <strain evidence="2 3">LW7</strain>
    </source>
</reference>
<evidence type="ECO:0000313" key="3">
    <source>
        <dbReference type="Proteomes" id="UP000005551"/>
    </source>
</evidence>
<dbReference type="EMBL" id="AJYA01000020">
    <property type="protein sequence ID" value="EIM76501.1"/>
    <property type="molecule type" value="Genomic_DNA"/>
</dbReference>
<dbReference type="PANTHER" id="PTHR30388:SF6">
    <property type="entry name" value="XANTHINE DEHYDROGENASE SUBUNIT A-RELATED"/>
    <property type="match status" value="1"/>
</dbReference>
<gene>
    <name evidence="2" type="ORF">A3SI_09957</name>
</gene>
<keyword evidence="3" id="KW-1185">Reference proteome</keyword>
<dbReference type="Gene3D" id="3.40.50.720">
    <property type="entry name" value="NAD(P)-binding Rossmann-like Domain"/>
    <property type="match status" value="1"/>
</dbReference>
<evidence type="ECO:0000313" key="2">
    <source>
        <dbReference type="EMBL" id="EIM76501.1"/>
    </source>
</evidence>
<dbReference type="STRING" id="1189621.A3SI_09957"/>
<dbReference type="Proteomes" id="UP000005551">
    <property type="component" value="Unassembled WGS sequence"/>
</dbReference>
<evidence type="ECO:0000259" key="1">
    <source>
        <dbReference type="Pfam" id="PF13478"/>
    </source>
</evidence>
<organism evidence="2 3">
    <name type="scientific">Nitritalea halalkaliphila LW7</name>
    <dbReference type="NCBI Taxonomy" id="1189621"/>
    <lineage>
        <taxon>Bacteria</taxon>
        <taxon>Pseudomonadati</taxon>
        <taxon>Bacteroidota</taxon>
        <taxon>Cytophagia</taxon>
        <taxon>Cytophagales</taxon>
        <taxon>Cyclobacteriaceae</taxon>
        <taxon>Nitritalea</taxon>
    </lineage>
</organism>